<dbReference type="AlphaFoldDB" id="A0A1K1SEM2"/>
<sequence>MDTDGTIVLSGGDLWRDGTLTHLGGLPGLQYAWPEAVKNGRVVGYGVFGGKKVGVYWDQQHAAHVLPSSSYNLSNGNPGFTINAAGLIVGRIDEASGGNDAAGTRYGVWNQGVFAGRFGDVAADLPVVLGDDGTAGGYRYDAATRHSHPYTWRCS</sequence>
<dbReference type="Proteomes" id="UP000182740">
    <property type="component" value="Unassembled WGS sequence"/>
</dbReference>
<evidence type="ECO:0000313" key="2">
    <source>
        <dbReference type="Proteomes" id="UP000182740"/>
    </source>
</evidence>
<dbReference type="RefSeq" id="WP_072478949.1">
    <property type="nucleotide sequence ID" value="NZ_FPJG01000006.1"/>
</dbReference>
<reference evidence="2" key="1">
    <citation type="submission" date="2016-11" db="EMBL/GenBank/DDBJ databases">
        <authorList>
            <person name="Varghese N."/>
            <person name="Submissions S."/>
        </authorList>
    </citation>
    <scope>NUCLEOTIDE SEQUENCE [LARGE SCALE GENOMIC DNA]</scope>
    <source>
        <strain evidence="2">DSM 44671</strain>
    </source>
</reference>
<proteinExistence type="predicted"/>
<dbReference type="OrthoDB" id="3635333at2"/>
<accession>A0A1K1SEM2</accession>
<organism evidence="1 2">
    <name type="scientific">Amycolatopsis australiensis</name>
    <dbReference type="NCBI Taxonomy" id="546364"/>
    <lineage>
        <taxon>Bacteria</taxon>
        <taxon>Bacillati</taxon>
        <taxon>Actinomycetota</taxon>
        <taxon>Actinomycetes</taxon>
        <taxon>Pseudonocardiales</taxon>
        <taxon>Pseudonocardiaceae</taxon>
        <taxon>Amycolatopsis</taxon>
    </lineage>
</organism>
<dbReference type="STRING" id="546364.SAMN04489730_5473"/>
<evidence type="ECO:0000313" key="1">
    <source>
        <dbReference type="EMBL" id="SFW82698.1"/>
    </source>
</evidence>
<gene>
    <name evidence="1" type="ORF">SAMN04489730_5473</name>
</gene>
<dbReference type="EMBL" id="FPJG01000006">
    <property type="protein sequence ID" value="SFW82698.1"/>
    <property type="molecule type" value="Genomic_DNA"/>
</dbReference>
<keyword evidence="2" id="KW-1185">Reference proteome</keyword>
<protein>
    <submittedName>
        <fullName evidence="1">Uncharacterized protein</fullName>
    </submittedName>
</protein>
<name>A0A1K1SEM2_9PSEU</name>